<sequence>MYIGFYGRCSALPTTCSVHSKHIPQSHNHIPLISPTCSKSKQSSYIPTMSATTHYPQSPESHFSVDSADHAPFDLSSYARSMHQHTKLQMEAASNQARRRVGKDDPTNAHATLRAGDSSMDSMDSKRSQASSS</sequence>
<dbReference type="Proteomes" id="UP000887226">
    <property type="component" value="Unassembled WGS sequence"/>
</dbReference>
<dbReference type="EMBL" id="MU254193">
    <property type="protein sequence ID" value="KAG9241562.1"/>
    <property type="molecule type" value="Genomic_DNA"/>
</dbReference>
<protein>
    <submittedName>
        <fullName evidence="2">Uncharacterized protein</fullName>
    </submittedName>
</protein>
<name>A0A9P7YY64_9HELO</name>
<organism evidence="2 3">
    <name type="scientific">Calycina marina</name>
    <dbReference type="NCBI Taxonomy" id="1763456"/>
    <lineage>
        <taxon>Eukaryota</taxon>
        <taxon>Fungi</taxon>
        <taxon>Dikarya</taxon>
        <taxon>Ascomycota</taxon>
        <taxon>Pezizomycotina</taxon>
        <taxon>Leotiomycetes</taxon>
        <taxon>Helotiales</taxon>
        <taxon>Pezizellaceae</taxon>
        <taxon>Calycina</taxon>
    </lineage>
</organism>
<gene>
    <name evidence="2" type="ORF">BJ878DRAFT_520185</name>
</gene>
<feature type="region of interest" description="Disordered" evidence="1">
    <location>
        <begin position="84"/>
        <end position="133"/>
    </location>
</feature>
<feature type="region of interest" description="Disordered" evidence="1">
    <location>
        <begin position="41"/>
        <end position="67"/>
    </location>
</feature>
<feature type="compositionally biased region" description="Polar residues" evidence="1">
    <location>
        <begin position="41"/>
        <end position="61"/>
    </location>
</feature>
<accession>A0A9P7YY64</accession>
<evidence type="ECO:0000256" key="1">
    <source>
        <dbReference type="SAM" id="MobiDB-lite"/>
    </source>
</evidence>
<dbReference type="AlphaFoldDB" id="A0A9P7YY64"/>
<reference evidence="2" key="1">
    <citation type="journal article" date="2021" name="IMA Fungus">
        <title>Genomic characterization of three marine fungi, including Emericellopsis atlantica sp. nov. with signatures of a generalist lifestyle and marine biomass degradation.</title>
        <authorList>
            <person name="Hagestad O.C."/>
            <person name="Hou L."/>
            <person name="Andersen J.H."/>
            <person name="Hansen E.H."/>
            <person name="Altermark B."/>
            <person name="Li C."/>
            <person name="Kuhnert E."/>
            <person name="Cox R.J."/>
            <person name="Crous P.W."/>
            <person name="Spatafora J.W."/>
            <person name="Lail K."/>
            <person name="Amirebrahimi M."/>
            <person name="Lipzen A."/>
            <person name="Pangilinan J."/>
            <person name="Andreopoulos W."/>
            <person name="Hayes R.D."/>
            <person name="Ng V."/>
            <person name="Grigoriev I.V."/>
            <person name="Jackson S.A."/>
            <person name="Sutton T.D.S."/>
            <person name="Dobson A.D.W."/>
            <person name="Rama T."/>
        </authorList>
    </citation>
    <scope>NUCLEOTIDE SEQUENCE</scope>
    <source>
        <strain evidence="2">TRa3180A</strain>
    </source>
</reference>
<keyword evidence="3" id="KW-1185">Reference proteome</keyword>
<evidence type="ECO:0000313" key="2">
    <source>
        <dbReference type="EMBL" id="KAG9241562.1"/>
    </source>
</evidence>
<evidence type="ECO:0000313" key="3">
    <source>
        <dbReference type="Proteomes" id="UP000887226"/>
    </source>
</evidence>
<proteinExistence type="predicted"/>
<comment type="caution">
    <text evidence="2">The sequence shown here is derived from an EMBL/GenBank/DDBJ whole genome shotgun (WGS) entry which is preliminary data.</text>
</comment>
<dbReference type="OrthoDB" id="5218421at2759"/>